<dbReference type="Gene3D" id="3.40.50.300">
    <property type="entry name" value="P-loop containing nucleotide triphosphate hydrolases"/>
    <property type="match status" value="1"/>
</dbReference>
<organism evidence="5 6">
    <name type="scientific">Kushneria marisflavi</name>
    <dbReference type="NCBI Taxonomy" id="157779"/>
    <lineage>
        <taxon>Bacteria</taxon>
        <taxon>Pseudomonadati</taxon>
        <taxon>Pseudomonadota</taxon>
        <taxon>Gammaproteobacteria</taxon>
        <taxon>Oceanospirillales</taxon>
        <taxon>Halomonadaceae</taxon>
        <taxon>Kushneria</taxon>
    </lineage>
</organism>
<keyword evidence="6" id="KW-1185">Reference proteome</keyword>
<dbReference type="InterPro" id="IPR017871">
    <property type="entry name" value="ABC_transporter-like_CS"/>
</dbReference>
<name>A0A240USQ3_9GAMM</name>
<dbReference type="AlphaFoldDB" id="A0A240USQ3"/>
<dbReference type="KEGG" id="kma:B9H00_14495"/>
<dbReference type="InterPro" id="IPR027417">
    <property type="entry name" value="P-loop_NTPase"/>
</dbReference>
<protein>
    <submittedName>
        <fullName evidence="5">ABC transporter</fullName>
    </submittedName>
</protein>
<evidence type="ECO:0000259" key="4">
    <source>
        <dbReference type="PROSITE" id="PS50893"/>
    </source>
</evidence>
<dbReference type="Proteomes" id="UP000194457">
    <property type="component" value="Chromosome"/>
</dbReference>
<proteinExistence type="predicted"/>
<evidence type="ECO:0000256" key="2">
    <source>
        <dbReference type="ARBA" id="ARBA00022741"/>
    </source>
</evidence>
<dbReference type="PROSITE" id="PS00211">
    <property type="entry name" value="ABC_TRANSPORTER_1"/>
    <property type="match status" value="1"/>
</dbReference>
<evidence type="ECO:0000313" key="6">
    <source>
        <dbReference type="Proteomes" id="UP000194457"/>
    </source>
</evidence>
<dbReference type="SUPFAM" id="SSF52540">
    <property type="entry name" value="P-loop containing nucleoside triphosphate hydrolases"/>
    <property type="match status" value="1"/>
</dbReference>
<dbReference type="SMART" id="SM00382">
    <property type="entry name" value="AAA"/>
    <property type="match status" value="1"/>
</dbReference>
<keyword evidence="3" id="KW-0067">ATP-binding</keyword>
<dbReference type="Pfam" id="PF00005">
    <property type="entry name" value="ABC_tran"/>
    <property type="match status" value="1"/>
</dbReference>
<keyword evidence="2" id="KW-0547">Nucleotide-binding</keyword>
<dbReference type="PROSITE" id="PS50893">
    <property type="entry name" value="ABC_TRANSPORTER_2"/>
    <property type="match status" value="1"/>
</dbReference>
<feature type="domain" description="ABC transporter" evidence="4">
    <location>
        <begin position="27"/>
        <end position="259"/>
    </location>
</feature>
<dbReference type="EMBL" id="CP021358">
    <property type="protein sequence ID" value="ART64113.1"/>
    <property type="molecule type" value="Genomic_DNA"/>
</dbReference>
<evidence type="ECO:0000313" key="5">
    <source>
        <dbReference type="EMBL" id="ART64113.1"/>
    </source>
</evidence>
<evidence type="ECO:0000256" key="1">
    <source>
        <dbReference type="ARBA" id="ARBA00022448"/>
    </source>
</evidence>
<dbReference type="InterPro" id="IPR003439">
    <property type="entry name" value="ABC_transporter-like_ATP-bd"/>
</dbReference>
<accession>A0A240USQ3</accession>
<dbReference type="GO" id="GO:0016887">
    <property type="term" value="F:ATP hydrolysis activity"/>
    <property type="evidence" value="ECO:0007669"/>
    <property type="project" value="InterPro"/>
</dbReference>
<dbReference type="PANTHER" id="PTHR42711:SF15">
    <property type="entry name" value="ABC-TYPE MULTIDRUG TRANSPORT SYSTEM, ATPASE COMPONENT"/>
    <property type="match status" value="1"/>
</dbReference>
<dbReference type="PANTHER" id="PTHR42711">
    <property type="entry name" value="ABC TRANSPORTER ATP-BINDING PROTEIN"/>
    <property type="match status" value="1"/>
</dbReference>
<keyword evidence="1" id="KW-0813">Transport</keyword>
<gene>
    <name evidence="5" type="ORF">B9H00_14495</name>
</gene>
<reference evidence="5 6" key="1">
    <citation type="submission" date="2017-05" db="EMBL/GenBank/DDBJ databases">
        <authorList>
            <person name="Song R."/>
            <person name="Chenine A.L."/>
            <person name="Ruprecht R.M."/>
        </authorList>
    </citation>
    <scope>NUCLEOTIDE SEQUENCE [LARGE SCALE GENOMIC DNA]</scope>
    <source>
        <strain evidence="5">SW32</strain>
    </source>
</reference>
<dbReference type="GO" id="GO:0005524">
    <property type="term" value="F:ATP binding"/>
    <property type="evidence" value="ECO:0007669"/>
    <property type="project" value="UniProtKB-KW"/>
</dbReference>
<dbReference type="InterPro" id="IPR050763">
    <property type="entry name" value="ABC_transporter_ATP-binding"/>
</dbReference>
<evidence type="ECO:0000256" key="3">
    <source>
        <dbReference type="ARBA" id="ARBA00022840"/>
    </source>
</evidence>
<sequence>MTWLPVGARACGDISDRHGVLIVHAALSIRGLTKVYDNSFHALKGIDLEVPQGDFFALLGPNGAGKSTTLGVVSSLVRKTAGEVSIYGIDVDRDFARARYHLGVVPQEFNFNQFEKVEDIVLTQAGYYGIPRRQAEDRARQLLEDLGLWDKRNDAARMLSGGMKRRLMIARALIHRPRLLILDEPTAGVDIELRRSMWEYMKRINEQEGTTIILTTHYLEEAESLCRNIAIINHGEIVHNTSMRELLGQLSRETFVLDLASPVTRCPVIEGFDVERIDDSQLTLSVDKGQRINDAFARLSEQSIEVVSMRNRANRLEELFVRMVEGSNDTKGQQGGIR</sequence>
<dbReference type="InterPro" id="IPR003593">
    <property type="entry name" value="AAA+_ATPase"/>
</dbReference>